<organism evidence="1 2">
    <name type="scientific">Liparis tanakae</name>
    <name type="common">Tanaka's snailfish</name>
    <dbReference type="NCBI Taxonomy" id="230148"/>
    <lineage>
        <taxon>Eukaryota</taxon>
        <taxon>Metazoa</taxon>
        <taxon>Chordata</taxon>
        <taxon>Craniata</taxon>
        <taxon>Vertebrata</taxon>
        <taxon>Euteleostomi</taxon>
        <taxon>Actinopterygii</taxon>
        <taxon>Neopterygii</taxon>
        <taxon>Teleostei</taxon>
        <taxon>Neoteleostei</taxon>
        <taxon>Acanthomorphata</taxon>
        <taxon>Eupercaria</taxon>
        <taxon>Perciformes</taxon>
        <taxon>Cottioidei</taxon>
        <taxon>Cottales</taxon>
        <taxon>Liparidae</taxon>
        <taxon>Liparis</taxon>
    </lineage>
</organism>
<accession>A0A4Z2G8M4</accession>
<proteinExistence type="predicted"/>
<name>A0A4Z2G8M4_9TELE</name>
<dbReference type="AlphaFoldDB" id="A0A4Z2G8M4"/>
<reference evidence="1 2" key="1">
    <citation type="submission" date="2019-03" db="EMBL/GenBank/DDBJ databases">
        <title>First draft genome of Liparis tanakae, snailfish: a comprehensive survey of snailfish specific genes.</title>
        <authorList>
            <person name="Kim W."/>
            <person name="Song I."/>
            <person name="Jeong J.-H."/>
            <person name="Kim D."/>
            <person name="Kim S."/>
            <person name="Ryu S."/>
            <person name="Song J.Y."/>
            <person name="Lee S.K."/>
        </authorList>
    </citation>
    <scope>NUCLEOTIDE SEQUENCE [LARGE SCALE GENOMIC DNA]</scope>
    <source>
        <tissue evidence="1">Muscle</tissue>
    </source>
</reference>
<dbReference type="EMBL" id="SRLO01000666">
    <property type="protein sequence ID" value="TNN49164.1"/>
    <property type="molecule type" value="Genomic_DNA"/>
</dbReference>
<evidence type="ECO:0000313" key="2">
    <source>
        <dbReference type="Proteomes" id="UP000314294"/>
    </source>
</evidence>
<dbReference type="Proteomes" id="UP000314294">
    <property type="component" value="Unassembled WGS sequence"/>
</dbReference>
<evidence type="ECO:0000313" key="1">
    <source>
        <dbReference type="EMBL" id="TNN49164.1"/>
    </source>
</evidence>
<protein>
    <submittedName>
        <fullName evidence="1">Uncharacterized protein</fullName>
    </submittedName>
</protein>
<comment type="caution">
    <text evidence="1">The sequence shown here is derived from an EMBL/GenBank/DDBJ whole genome shotgun (WGS) entry which is preliminary data.</text>
</comment>
<keyword evidence="2" id="KW-1185">Reference proteome</keyword>
<sequence>MSAFTDTRRHDRRALIQRPFTIEEEVTFSEEEDVSVEKAIRRTRSSSSLAHHFLKVEAER</sequence>
<gene>
    <name evidence="1" type="ORF">EYF80_040627</name>
</gene>